<evidence type="ECO:0000313" key="2">
    <source>
        <dbReference type="EMBL" id="KAJ7206602.1"/>
    </source>
</evidence>
<gene>
    <name evidence="2" type="ORF">GGX14DRAFT_396989</name>
</gene>
<comment type="caution">
    <text evidence="2">The sequence shown here is derived from an EMBL/GenBank/DDBJ whole genome shotgun (WGS) entry which is preliminary data.</text>
</comment>
<organism evidence="2 3">
    <name type="scientific">Mycena pura</name>
    <dbReference type="NCBI Taxonomy" id="153505"/>
    <lineage>
        <taxon>Eukaryota</taxon>
        <taxon>Fungi</taxon>
        <taxon>Dikarya</taxon>
        <taxon>Basidiomycota</taxon>
        <taxon>Agaricomycotina</taxon>
        <taxon>Agaricomycetes</taxon>
        <taxon>Agaricomycetidae</taxon>
        <taxon>Agaricales</taxon>
        <taxon>Marasmiineae</taxon>
        <taxon>Mycenaceae</taxon>
        <taxon>Mycena</taxon>
    </lineage>
</organism>
<evidence type="ECO:0000313" key="3">
    <source>
        <dbReference type="Proteomes" id="UP001219525"/>
    </source>
</evidence>
<accession>A0AAD6V9A4</accession>
<evidence type="ECO:0000256" key="1">
    <source>
        <dbReference type="SAM" id="MobiDB-lite"/>
    </source>
</evidence>
<reference evidence="2" key="1">
    <citation type="submission" date="2023-03" db="EMBL/GenBank/DDBJ databases">
        <title>Massive genome expansion in bonnet fungi (Mycena s.s.) driven by repeated elements and novel gene families across ecological guilds.</title>
        <authorList>
            <consortium name="Lawrence Berkeley National Laboratory"/>
            <person name="Harder C.B."/>
            <person name="Miyauchi S."/>
            <person name="Viragh M."/>
            <person name="Kuo A."/>
            <person name="Thoen E."/>
            <person name="Andreopoulos B."/>
            <person name="Lu D."/>
            <person name="Skrede I."/>
            <person name="Drula E."/>
            <person name="Henrissat B."/>
            <person name="Morin E."/>
            <person name="Kohler A."/>
            <person name="Barry K."/>
            <person name="LaButti K."/>
            <person name="Morin E."/>
            <person name="Salamov A."/>
            <person name="Lipzen A."/>
            <person name="Mereny Z."/>
            <person name="Hegedus B."/>
            <person name="Baldrian P."/>
            <person name="Stursova M."/>
            <person name="Weitz H."/>
            <person name="Taylor A."/>
            <person name="Grigoriev I.V."/>
            <person name="Nagy L.G."/>
            <person name="Martin F."/>
            <person name="Kauserud H."/>
        </authorList>
    </citation>
    <scope>NUCLEOTIDE SEQUENCE</scope>
    <source>
        <strain evidence="2">9144</strain>
    </source>
</reference>
<feature type="compositionally biased region" description="Low complexity" evidence="1">
    <location>
        <begin position="319"/>
        <end position="333"/>
    </location>
</feature>
<keyword evidence="3" id="KW-1185">Reference proteome</keyword>
<feature type="compositionally biased region" description="Basic and acidic residues" evidence="1">
    <location>
        <begin position="275"/>
        <end position="290"/>
    </location>
</feature>
<protein>
    <submittedName>
        <fullName evidence="2">Uncharacterized protein</fullName>
    </submittedName>
</protein>
<feature type="compositionally biased region" description="Pro residues" evidence="1">
    <location>
        <begin position="307"/>
        <end position="318"/>
    </location>
</feature>
<feature type="region of interest" description="Disordered" evidence="1">
    <location>
        <begin position="37"/>
        <end position="85"/>
    </location>
</feature>
<sequence length="371" mass="40210">MTVLYEVKSPRCNSKSPLLYSKSPLCDGFQDKRKTVTMAHSTLQTTRVKTSDNEHEDNDDDLQRTRSKRTRQLSEREAQRLADAAEAAECKATKAAKAAEKQHHLETRARPAPVPVRDTVFVSREVGTNQPEKKLVEHSSRVPVSPAQRPLVVANGSRPVPITGTDWRQYVGHPIPEDYEDRAEPRLYDINGKCLPNRVRLDLRTVSQDITQVLEAGPSSAPSRGRLRKRSISPKTGIRAISQCYPIICTSLYWMPGVTGAEYIGDLATKLSEEGQASKRAGRGEQDAVPRRGAGAGGETPAGSTPIPVPLAGDPPPWSAAAAGQPGAAPMEGACRRARVEWVEDGRGGLAARVGRRSPCSLFVASEAPGT</sequence>
<dbReference type="EMBL" id="JARJCW010000039">
    <property type="protein sequence ID" value="KAJ7206602.1"/>
    <property type="molecule type" value="Genomic_DNA"/>
</dbReference>
<dbReference type="Proteomes" id="UP001219525">
    <property type="component" value="Unassembled WGS sequence"/>
</dbReference>
<dbReference type="AlphaFoldDB" id="A0AAD6V9A4"/>
<proteinExistence type="predicted"/>
<feature type="compositionally biased region" description="Polar residues" evidence="1">
    <location>
        <begin position="38"/>
        <end position="48"/>
    </location>
</feature>
<name>A0AAD6V9A4_9AGAR</name>
<feature type="region of interest" description="Disordered" evidence="1">
    <location>
        <begin position="275"/>
        <end position="333"/>
    </location>
</feature>